<gene>
    <name evidence="3" type="ORF">PBAH0796_LOCUS23485</name>
</gene>
<sequence>MAGVLVALLALSAGPWQCSAARSTAALATSADGVQTPLTRVVKLLQGLALKTKMEGQMEEELYEKFVCWGKSIIDTKTASNAAAQARIESLEDYIKDIEAGRITFTTEEADLTKEIYTLGKDIDTSTDLRAQEHGQFLEAEDEMEKAIAALTKAINVLQAATDGHETGTLLVQRAGDRMGEGFAARAADAAALQHAVEIGQRALSAGDAVFLRRLLTADVPKRADWKDLNKKATFRVSYKARSFKIQGTLTKLNETFTANLAEARKKEADSKALYDKLIEDKTAQKTQAEEAKDKLVVENGARGLNKEQAQDEVDNLKLQVANDQKFIKQTQDQLAEKKAEWKVRYTLRANEIAAFQKAVEILYNDDARDLMRRSFKSQGYSLLQETRMQKANSRATEQRARSAAEVLRKAASAGSDARLAALASRLSFVPGDFKEVSKAIDDMVSLLKQEEVDDLTKKENCEKERADDTRSAAMKSRKMDDATDLMTRLTQEAEDLGVEIKEKSKTVAEIEAALAEATAIREAETKEWMVNDKDDRDMAETVLKAREVLDTFYKENNLMFVQQPEQVPAGEAPLPPPKTWEGGYQGKTDQATGVLAVLDMIHEDVVKDMTLAKEAEDKAAAKYTTFKTESETEIGELTQAMSNLGGEKAAKEEAVSEEKASRLALKQELDAVMQTIQDATPGCEYFTINYPTRLRNRQIEMDGLRKAKAILAGGDFTVPDPNRELVPGDALLQRRKQ</sequence>
<feature type="signal peptide" evidence="2">
    <location>
        <begin position="1"/>
        <end position="20"/>
    </location>
</feature>
<keyword evidence="2" id="KW-0732">Signal</keyword>
<proteinExistence type="predicted"/>
<evidence type="ECO:0000256" key="1">
    <source>
        <dbReference type="SAM" id="Coils"/>
    </source>
</evidence>
<keyword evidence="1" id="KW-0175">Coiled coil</keyword>
<name>A0A7S0AY76_9DINO</name>
<evidence type="ECO:0000313" key="3">
    <source>
        <dbReference type="EMBL" id="CAD8377798.1"/>
    </source>
</evidence>
<evidence type="ECO:0000256" key="2">
    <source>
        <dbReference type="SAM" id="SignalP"/>
    </source>
</evidence>
<dbReference type="AlphaFoldDB" id="A0A7S0AY76"/>
<accession>A0A7S0AY76</accession>
<organism evidence="3">
    <name type="scientific">Pyrodinium bahamense</name>
    <dbReference type="NCBI Taxonomy" id="73915"/>
    <lineage>
        <taxon>Eukaryota</taxon>
        <taxon>Sar</taxon>
        <taxon>Alveolata</taxon>
        <taxon>Dinophyceae</taxon>
        <taxon>Gonyaulacales</taxon>
        <taxon>Pyrocystaceae</taxon>
        <taxon>Pyrodinium</taxon>
    </lineage>
</organism>
<feature type="coiled-coil region" evidence="1">
    <location>
        <begin position="480"/>
        <end position="528"/>
    </location>
</feature>
<feature type="coiled-coil region" evidence="1">
    <location>
        <begin position="275"/>
        <end position="327"/>
    </location>
</feature>
<dbReference type="EMBL" id="HBEG01038510">
    <property type="protein sequence ID" value="CAD8377798.1"/>
    <property type="molecule type" value="Transcribed_RNA"/>
</dbReference>
<feature type="chain" id="PRO_5030587886" evidence="2">
    <location>
        <begin position="21"/>
        <end position="738"/>
    </location>
</feature>
<protein>
    <submittedName>
        <fullName evidence="3">Uncharacterized protein</fullName>
    </submittedName>
</protein>
<reference evidence="3" key="1">
    <citation type="submission" date="2021-01" db="EMBL/GenBank/DDBJ databases">
        <authorList>
            <person name="Corre E."/>
            <person name="Pelletier E."/>
            <person name="Niang G."/>
            <person name="Scheremetjew M."/>
            <person name="Finn R."/>
            <person name="Kale V."/>
            <person name="Holt S."/>
            <person name="Cochrane G."/>
            <person name="Meng A."/>
            <person name="Brown T."/>
            <person name="Cohen L."/>
        </authorList>
    </citation>
    <scope>NUCLEOTIDE SEQUENCE</scope>
    <source>
        <strain evidence="3">Pbaha01</strain>
    </source>
</reference>